<protein>
    <recommendedName>
        <fullName evidence="4">Energy-coupling factor transporter transmembrane protein EcfT</fullName>
    </recommendedName>
</protein>
<keyword evidence="1" id="KW-1133">Transmembrane helix</keyword>
<feature type="transmembrane region" description="Helical" evidence="1">
    <location>
        <begin position="93"/>
        <end position="111"/>
    </location>
</feature>
<evidence type="ECO:0000313" key="2">
    <source>
        <dbReference type="EMBL" id="QXT61990.1"/>
    </source>
</evidence>
<organism evidence="2 3">
    <name type="scientific">Tessaracoccus palaemonis</name>
    <dbReference type="NCBI Taxonomy" id="2829499"/>
    <lineage>
        <taxon>Bacteria</taxon>
        <taxon>Bacillati</taxon>
        <taxon>Actinomycetota</taxon>
        <taxon>Actinomycetes</taxon>
        <taxon>Propionibacteriales</taxon>
        <taxon>Propionibacteriaceae</taxon>
        <taxon>Tessaracoccus</taxon>
    </lineage>
</organism>
<feature type="transmembrane region" description="Helical" evidence="1">
    <location>
        <begin position="27"/>
        <end position="55"/>
    </location>
</feature>
<reference evidence="2 3" key="1">
    <citation type="submission" date="2021-07" db="EMBL/GenBank/DDBJ databases">
        <title>complete genome sequencing of Tessaracoccus sp.J1M15.</title>
        <authorList>
            <person name="Bae J.-W."/>
            <person name="Kim D.-y."/>
        </authorList>
    </citation>
    <scope>NUCLEOTIDE SEQUENCE [LARGE SCALE GENOMIC DNA]</scope>
    <source>
        <strain evidence="2 3">J1M15</strain>
    </source>
</reference>
<accession>A0ABX8SH28</accession>
<evidence type="ECO:0008006" key="4">
    <source>
        <dbReference type="Google" id="ProtNLM"/>
    </source>
</evidence>
<keyword evidence="1" id="KW-0812">Transmembrane</keyword>
<sequence>MSAHTSLLGLYEPGDGWLFRLPVGWKYVLMLAVALVPMALWTWQATAAALVVAVASMLTSGIAWRRIFALGGYLWVLLGTLAAYQLISTRLVLAFVSPGTVLAAVLAARMLTLTTSTPVLLDALTTGLRPLRLVRLNPDAAALAVALMIRSIPFLAGSVADARDAARARGVDRNPALLLTPAVVGAVAYAQRTGEALHARGLPGDALP</sequence>
<name>A0ABX8SH28_9ACTN</name>
<dbReference type="RefSeq" id="WP_219080455.1">
    <property type="nucleotide sequence ID" value="NZ_CP079216.1"/>
</dbReference>
<dbReference type="EMBL" id="CP079216">
    <property type="protein sequence ID" value="QXT61990.1"/>
    <property type="molecule type" value="Genomic_DNA"/>
</dbReference>
<keyword evidence="1" id="KW-0472">Membrane</keyword>
<evidence type="ECO:0000256" key="1">
    <source>
        <dbReference type="SAM" id="Phobius"/>
    </source>
</evidence>
<feature type="transmembrane region" description="Helical" evidence="1">
    <location>
        <begin position="67"/>
        <end position="87"/>
    </location>
</feature>
<evidence type="ECO:0000313" key="3">
    <source>
        <dbReference type="Proteomes" id="UP000824504"/>
    </source>
</evidence>
<keyword evidence="3" id="KW-1185">Reference proteome</keyword>
<gene>
    <name evidence="2" type="ORF">KDB89_09360</name>
</gene>
<dbReference type="Proteomes" id="UP000824504">
    <property type="component" value="Chromosome"/>
</dbReference>
<proteinExistence type="predicted"/>